<organism evidence="1 2">
    <name type="scientific">Brassica carinata</name>
    <name type="common">Ethiopian mustard</name>
    <name type="synonym">Abyssinian cabbage</name>
    <dbReference type="NCBI Taxonomy" id="52824"/>
    <lineage>
        <taxon>Eukaryota</taxon>
        <taxon>Viridiplantae</taxon>
        <taxon>Streptophyta</taxon>
        <taxon>Embryophyta</taxon>
        <taxon>Tracheophyta</taxon>
        <taxon>Spermatophyta</taxon>
        <taxon>Magnoliopsida</taxon>
        <taxon>eudicotyledons</taxon>
        <taxon>Gunneridae</taxon>
        <taxon>Pentapetalae</taxon>
        <taxon>rosids</taxon>
        <taxon>malvids</taxon>
        <taxon>Brassicales</taxon>
        <taxon>Brassicaceae</taxon>
        <taxon>Brassiceae</taxon>
        <taxon>Brassica</taxon>
    </lineage>
</organism>
<sequence>MGQDYSYSQPSSTSESVDITSLFEAEAQIYADEADSSYCNAIPGPQMAWEPSHGAFGGVKVTGSSVPFPVL</sequence>
<evidence type="ECO:0000313" key="1">
    <source>
        <dbReference type="EMBL" id="KAG2322042.1"/>
    </source>
</evidence>
<keyword evidence="2" id="KW-1185">Reference proteome</keyword>
<proteinExistence type="predicted"/>
<dbReference type="AlphaFoldDB" id="A0A8X8B597"/>
<dbReference type="Proteomes" id="UP000886595">
    <property type="component" value="Unassembled WGS sequence"/>
</dbReference>
<name>A0A8X8B597_BRACI</name>
<gene>
    <name evidence="1" type="ORF">Bca52824_015255</name>
</gene>
<comment type="caution">
    <text evidence="1">The sequence shown here is derived from an EMBL/GenBank/DDBJ whole genome shotgun (WGS) entry which is preliminary data.</text>
</comment>
<dbReference type="EMBL" id="JAAMPC010000003">
    <property type="protein sequence ID" value="KAG2322042.1"/>
    <property type="molecule type" value="Genomic_DNA"/>
</dbReference>
<protein>
    <submittedName>
        <fullName evidence="1">Uncharacterized protein</fullName>
    </submittedName>
</protein>
<reference evidence="1 2" key="1">
    <citation type="submission" date="2020-02" db="EMBL/GenBank/DDBJ databases">
        <authorList>
            <person name="Ma Q."/>
            <person name="Huang Y."/>
            <person name="Song X."/>
            <person name="Pei D."/>
        </authorList>
    </citation>
    <scope>NUCLEOTIDE SEQUENCE [LARGE SCALE GENOMIC DNA]</scope>
    <source>
        <strain evidence="1">Sxm20200214</strain>
        <tissue evidence="1">Leaf</tissue>
    </source>
</reference>
<evidence type="ECO:0000313" key="2">
    <source>
        <dbReference type="Proteomes" id="UP000886595"/>
    </source>
</evidence>
<accession>A0A8X8B597</accession>